<dbReference type="Gene3D" id="1.10.780.10">
    <property type="entry name" value="Hydroxylamine Oxidoreductase, Chain A, domain 1"/>
    <property type="match status" value="1"/>
</dbReference>
<dbReference type="InterPro" id="IPR051829">
    <property type="entry name" value="Multiheme_Cytochr_ET"/>
</dbReference>
<protein>
    <submittedName>
        <fullName evidence="2">Uncharacterized protein</fullName>
    </submittedName>
</protein>
<evidence type="ECO:0000256" key="1">
    <source>
        <dbReference type="ARBA" id="ARBA00022729"/>
    </source>
</evidence>
<gene>
    <name evidence="2" type="ORF">MNBD_GAMMA25-104</name>
</gene>
<evidence type="ECO:0000313" key="2">
    <source>
        <dbReference type="EMBL" id="VAX09022.1"/>
    </source>
</evidence>
<reference evidence="2" key="1">
    <citation type="submission" date="2018-06" db="EMBL/GenBank/DDBJ databases">
        <authorList>
            <person name="Zhirakovskaya E."/>
        </authorList>
    </citation>
    <scope>NUCLEOTIDE SEQUENCE</scope>
</reference>
<keyword evidence="1" id="KW-0732">Signal</keyword>
<dbReference type="InterPro" id="IPR036280">
    <property type="entry name" value="Multihaem_cyt_sf"/>
</dbReference>
<dbReference type="PANTHER" id="PTHR35038:SF10">
    <property type="entry name" value="HIGH-MOLECULAR-WEIGHT CYTOCHROME C"/>
    <property type="match status" value="1"/>
</dbReference>
<sequence length="280" mass="32504">MMFLFSGLVLAADKKEMSAMHHLIKVRPSKNINIPDSFKLNDEHEIDCLTCHGIKNIEDIPLDDINKNEENFFREGPYIKITDFCYRCHQQENYKRLNVHVLLDKNGKIKKKQCLYCHMKKPDLKADRYSDLEFRLPPEKLCYGCHLKSPHLNASNHNGKPDKKMSKRIKYAEKKQGIIFPLDKQGKIMCVTCHTSHQIDLIDREKPAGKQVADTSLNKGISYRKHDWNSVYQDDKQQRLSQLSGAGNISLEYQRIENEVLLRLSAKDGSLCLSCHEFEK</sequence>
<dbReference type="AlphaFoldDB" id="A0A3B1AYX2"/>
<proteinExistence type="predicted"/>
<name>A0A3B1AYX2_9ZZZZ</name>
<organism evidence="2">
    <name type="scientific">hydrothermal vent metagenome</name>
    <dbReference type="NCBI Taxonomy" id="652676"/>
    <lineage>
        <taxon>unclassified sequences</taxon>
        <taxon>metagenomes</taxon>
        <taxon>ecological metagenomes</taxon>
    </lineage>
</organism>
<dbReference type="EMBL" id="UOFY01000031">
    <property type="protein sequence ID" value="VAX09022.1"/>
    <property type="molecule type" value="Genomic_DNA"/>
</dbReference>
<dbReference type="PANTHER" id="PTHR35038">
    <property type="entry name" value="DISSIMILATORY SULFITE REDUCTASE SIRA"/>
    <property type="match status" value="1"/>
</dbReference>
<dbReference type="SUPFAM" id="SSF48695">
    <property type="entry name" value="Multiheme cytochromes"/>
    <property type="match status" value="1"/>
</dbReference>
<accession>A0A3B1AYX2</accession>